<dbReference type="PROSITE" id="PS00463">
    <property type="entry name" value="ZN2_CY6_FUNGAL_1"/>
    <property type="match status" value="1"/>
</dbReference>
<keyword evidence="5" id="KW-0539">Nucleus</keyword>
<evidence type="ECO:0000256" key="2">
    <source>
        <dbReference type="ARBA" id="ARBA00023015"/>
    </source>
</evidence>
<feature type="region of interest" description="Disordered" evidence="6">
    <location>
        <begin position="88"/>
        <end position="133"/>
    </location>
</feature>
<dbReference type="SMART" id="SM00066">
    <property type="entry name" value="GAL4"/>
    <property type="match status" value="1"/>
</dbReference>
<dbReference type="Gene3D" id="4.10.240.10">
    <property type="entry name" value="Zn(2)-C6 fungal-type DNA-binding domain"/>
    <property type="match status" value="1"/>
</dbReference>
<reference evidence="8" key="1">
    <citation type="submission" date="2020-01" db="EMBL/GenBank/DDBJ databases">
        <authorList>
            <consortium name="DOE Joint Genome Institute"/>
            <person name="Haridas S."/>
            <person name="Albert R."/>
            <person name="Binder M."/>
            <person name="Bloem J."/>
            <person name="Labutti K."/>
            <person name="Salamov A."/>
            <person name="Andreopoulos B."/>
            <person name="Baker S.E."/>
            <person name="Barry K."/>
            <person name="Bills G."/>
            <person name="Bluhm B.H."/>
            <person name="Cannon C."/>
            <person name="Castanera R."/>
            <person name="Culley D.E."/>
            <person name="Daum C."/>
            <person name="Ezra D."/>
            <person name="Gonzalez J.B."/>
            <person name="Henrissat B."/>
            <person name="Kuo A."/>
            <person name="Liang C."/>
            <person name="Lipzen A."/>
            <person name="Lutzoni F."/>
            <person name="Magnuson J."/>
            <person name="Mondo S."/>
            <person name="Nolan M."/>
            <person name="Ohm R."/>
            <person name="Pangilinan J."/>
            <person name="Park H.-J."/>
            <person name="Ramirez L."/>
            <person name="Alfaro M."/>
            <person name="Sun H."/>
            <person name="Tritt A."/>
            <person name="Yoshinaga Y."/>
            <person name="Zwiers L.-H."/>
            <person name="Turgeon B.G."/>
            <person name="Goodwin S.B."/>
            <person name="Spatafora J.W."/>
            <person name="Crous P.W."/>
            <person name="Grigoriev I.V."/>
        </authorList>
    </citation>
    <scope>NUCLEOTIDE SEQUENCE</scope>
    <source>
        <strain evidence="8">IPT5</strain>
    </source>
</reference>
<gene>
    <name evidence="8" type="ORF">T440DRAFT_429272</name>
</gene>
<keyword evidence="9" id="KW-1185">Reference proteome</keyword>
<accession>A0A6A7AY83</accession>
<dbReference type="InterPro" id="IPR001138">
    <property type="entry name" value="Zn2Cys6_DnaBD"/>
</dbReference>
<evidence type="ECO:0000256" key="3">
    <source>
        <dbReference type="ARBA" id="ARBA00023125"/>
    </source>
</evidence>
<dbReference type="GO" id="GO:0005634">
    <property type="term" value="C:nucleus"/>
    <property type="evidence" value="ECO:0007669"/>
    <property type="project" value="UniProtKB-SubCell"/>
</dbReference>
<dbReference type="EMBL" id="MU006320">
    <property type="protein sequence ID" value="KAF2848072.1"/>
    <property type="molecule type" value="Genomic_DNA"/>
</dbReference>
<dbReference type="PANTHER" id="PTHR31845">
    <property type="entry name" value="FINGER DOMAIN PROTEIN, PUTATIVE-RELATED"/>
    <property type="match status" value="1"/>
</dbReference>
<name>A0A6A7AY83_9PLEO</name>
<evidence type="ECO:0000256" key="4">
    <source>
        <dbReference type="ARBA" id="ARBA00023163"/>
    </source>
</evidence>
<feature type="domain" description="Zn(2)-C6 fungal-type" evidence="7">
    <location>
        <begin position="21"/>
        <end position="53"/>
    </location>
</feature>
<dbReference type="GO" id="GO:0008270">
    <property type="term" value="F:zinc ion binding"/>
    <property type="evidence" value="ECO:0007669"/>
    <property type="project" value="InterPro"/>
</dbReference>
<dbReference type="CDD" id="cd12148">
    <property type="entry name" value="fungal_TF_MHR"/>
    <property type="match status" value="1"/>
</dbReference>
<dbReference type="PROSITE" id="PS50048">
    <property type="entry name" value="ZN2_CY6_FUNGAL_2"/>
    <property type="match status" value="1"/>
</dbReference>
<protein>
    <recommendedName>
        <fullName evidence="7">Zn(2)-C6 fungal-type domain-containing protein</fullName>
    </recommendedName>
</protein>
<dbReference type="Proteomes" id="UP000799423">
    <property type="component" value="Unassembled WGS sequence"/>
</dbReference>
<proteinExistence type="predicted"/>
<evidence type="ECO:0000313" key="8">
    <source>
        <dbReference type="EMBL" id="KAF2848072.1"/>
    </source>
</evidence>
<dbReference type="AlphaFoldDB" id="A0A6A7AY83"/>
<keyword evidence="2" id="KW-0805">Transcription regulation</keyword>
<evidence type="ECO:0000313" key="9">
    <source>
        <dbReference type="Proteomes" id="UP000799423"/>
    </source>
</evidence>
<dbReference type="SUPFAM" id="SSF57701">
    <property type="entry name" value="Zn2/Cys6 DNA-binding domain"/>
    <property type="match status" value="1"/>
</dbReference>
<evidence type="ECO:0000259" key="7">
    <source>
        <dbReference type="PROSITE" id="PS50048"/>
    </source>
</evidence>
<dbReference type="OrthoDB" id="5424793at2759"/>
<dbReference type="InterPro" id="IPR036864">
    <property type="entry name" value="Zn2-C6_fun-type_DNA-bd_sf"/>
</dbReference>
<feature type="compositionally biased region" description="Polar residues" evidence="6">
    <location>
        <begin position="101"/>
        <end position="133"/>
    </location>
</feature>
<sequence>MMENIVRMDSQESKRTRISQACQHCRSLKARCIPSDQPGTCQKCLASKRPCQWSEQQPRAKRTRTGGTSRISQMEQKIDGLVALLVDPEVPQDPKPRPASIHSTPGPTIQNQTPMHVPSRQSPQGNTIPQQIQPLNFDSSQDRAELRHDPSLQTKVDEPSIDQEIMKGLMANGRADDLLQEFRAMSSFFPFVPIHYTATVQTLNRESPMLLLSILTTAAWKDRPLQIALSEQYRLELAHRTLVRPRKTIGMIQSILVYLAWYHFHFNPQSQQLHSLLQLAFGLAMDMGIYHKPKKPFIDISGQSGHATVSANDEREAQRTLLGCYYLSSAFSDALRIPNFFKYTKYMKECGIRLKSDLEYPSDAMLMSMSSLRRIDDQIYDTFLSDDVLDLAASDSRFSMHVQLLESQMKELEENRIDELEHRGFDIQYSFADMVLHNAGPRSNSTTMTTGDPGQLDSLLTCLESGKSFLDKLLAIPVSHYHLVSFVEWMRLPYVLIVISKLSLPNTDHIPGWNIKIAQERVRIDLYLESLCYRMQSLTTFNRVSQPQPDFWLSMVMIMEKTRGWYVRKTQHTAASATANEESPLETVRDPHDDGSENASRPLVVTTTSANATMSLACQPITASDSGNVAMVDDDFFPAIPNFDNLEDFLDGGLWGSGGLDSSMFGGNDMGF</sequence>
<dbReference type="CDD" id="cd00067">
    <property type="entry name" value="GAL4"/>
    <property type="match status" value="1"/>
</dbReference>
<dbReference type="InterPro" id="IPR051089">
    <property type="entry name" value="prtT"/>
</dbReference>
<evidence type="ECO:0000256" key="6">
    <source>
        <dbReference type="SAM" id="MobiDB-lite"/>
    </source>
</evidence>
<evidence type="ECO:0000256" key="5">
    <source>
        <dbReference type="ARBA" id="ARBA00023242"/>
    </source>
</evidence>
<organism evidence="8 9">
    <name type="scientific">Plenodomus tracheiphilus IPT5</name>
    <dbReference type="NCBI Taxonomy" id="1408161"/>
    <lineage>
        <taxon>Eukaryota</taxon>
        <taxon>Fungi</taxon>
        <taxon>Dikarya</taxon>
        <taxon>Ascomycota</taxon>
        <taxon>Pezizomycotina</taxon>
        <taxon>Dothideomycetes</taxon>
        <taxon>Pleosporomycetidae</taxon>
        <taxon>Pleosporales</taxon>
        <taxon>Pleosporineae</taxon>
        <taxon>Leptosphaeriaceae</taxon>
        <taxon>Plenodomus</taxon>
    </lineage>
</organism>
<comment type="subcellular location">
    <subcellularLocation>
        <location evidence="1">Nucleus</location>
    </subcellularLocation>
</comment>
<feature type="region of interest" description="Disordered" evidence="6">
    <location>
        <begin position="52"/>
        <end position="72"/>
    </location>
</feature>
<evidence type="ECO:0000256" key="1">
    <source>
        <dbReference type="ARBA" id="ARBA00004123"/>
    </source>
</evidence>
<keyword evidence="4" id="KW-0804">Transcription</keyword>
<dbReference type="PANTHER" id="PTHR31845:SF10">
    <property type="entry name" value="ZN(II)2CYS6 TRANSCRIPTION FACTOR (EUROFUNG)"/>
    <property type="match status" value="1"/>
</dbReference>
<feature type="region of interest" description="Disordered" evidence="6">
    <location>
        <begin position="576"/>
        <end position="600"/>
    </location>
</feature>
<dbReference type="GO" id="GO:0000976">
    <property type="term" value="F:transcription cis-regulatory region binding"/>
    <property type="evidence" value="ECO:0007669"/>
    <property type="project" value="TreeGrafter"/>
</dbReference>
<keyword evidence="3" id="KW-0238">DNA-binding</keyword>
<dbReference type="GO" id="GO:0000981">
    <property type="term" value="F:DNA-binding transcription factor activity, RNA polymerase II-specific"/>
    <property type="evidence" value="ECO:0007669"/>
    <property type="project" value="InterPro"/>
</dbReference>